<dbReference type="AlphaFoldDB" id="A0A9X3YKE5"/>
<dbReference type="Pfam" id="PF13376">
    <property type="entry name" value="OmdA"/>
    <property type="match status" value="1"/>
</dbReference>
<accession>A0A9X3YKE5</accession>
<dbReference type="RefSeq" id="WP_263545445.1">
    <property type="nucleotide sequence ID" value="NZ_JAOVZO020000017.1"/>
</dbReference>
<evidence type="ECO:0000313" key="1">
    <source>
        <dbReference type="EMBL" id="MDC8013234.1"/>
    </source>
</evidence>
<dbReference type="EMBL" id="JAOVZO020000017">
    <property type="protein sequence ID" value="MDC8013234.1"/>
    <property type="molecule type" value="Genomic_DNA"/>
</dbReference>
<comment type="caution">
    <text evidence="1">The sequence shown here is derived from an EMBL/GenBank/DDBJ whole genome shotgun (WGS) entry which is preliminary data.</text>
</comment>
<gene>
    <name evidence="1" type="ORF">OD750_011860</name>
</gene>
<sequence>MKPTFFKTAADFGRWLARHYATETELLVGFWKRESGKPSMTWPESVDEALCVGWIDAVRRRIDDDSYTIRFTRRKPGSVWSAVNVAKIEALIAQGRVLPAGLAAYAHRKDEKTAIYAFEQKEVVLSAEFEALFRRNAQAWTFFEKQPAWFRKRMCWHVMSAKKDETRLKRLEKLIVDSERGVTDRERYRTPAKPRAAD</sequence>
<organism evidence="1 2">
    <name type="scientific">Tahibacter soli</name>
    <dbReference type="NCBI Taxonomy" id="2983605"/>
    <lineage>
        <taxon>Bacteria</taxon>
        <taxon>Pseudomonadati</taxon>
        <taxon>Pseudomonadota</taxon>
        <taxon>Gammaproteobacteria</taxon>
        <taxon>Lysobacterales</taxon>
        <taxon>Rhodanobacteraceae</taxon>
        <taxon>Tahibacter</taxon>
    </lineage>
</organism>
<reference evidence="1" key="1">
    <citation type="submission" date="2023-02" db="EMBL/GenBank/DDBJ databases">
        <title>Tahibacter soli sp. nov. isolated from soil.</title>
        <authorList>
            <person name="Baek J.H."/>
            <person name="Lee J.K."/>
            <person name="Choi D.G."/>
            <person name="Jeon C.O."/>
        </authorList>
    </citation>
    <scope>NUCLEOTIDE SEQUENCE</scope>
    <source>
        <strain evidence="1">BL</strain>
    </source>
</reference>
<proteinExistence type="predicted"/>
<keyword evidence="2" id="KW-1185">Reference proteome</keyword>
<evidence type="ECO:0000313" key="2">
    <source>
        <dbReference type="Proteomes" id="UP001139971"/>
    </source>
</evidence>
<dbReference type="Proteomes" id="UP001139971">
    <property type="component" value="Unassembled WGS sequence"/>
</dbReference>
<protein>
    <submittedName>
        <fullName evidence="1">YdeI/OmpD-associated family protein</fullName>
    </submittedName>
</protein>
<name>A0A9X3YKE5_9GAMM</name>